<gene>
    <name evidence="3" type="ORF">E0H75_24145</name>
</gene>
<organism evidence="3 4">
    <name type="scientific">Kribbella capetownensis</name>
    <dbReference type="NCBI Taxonomy" id="1572659"/>
    <lineage>
        <taxon>Bacteria</taxon>
        <taxon>Bacillati</taxon>
        <taxon>Actinomycetota</taxon>
        <taxon>Actinomycetes</taxon>
        <taxon>Propionibacteriales</taxon>
        <taxon>Kribbellaceae</taxon>
        <taxon>Kribbella</taxon>
    </lineage>
</organism>
<sequence>MTGTDERRGVALITGGSRGIGAAAAVALAADGWDVGVNYRTRADEAARVVKACADLGRRAIAVQADVLEADQIEHLFDTVTAALGPIGAVINNAGIVSPSGRVAEYDAERLDRVFRINSISAFLVAGAAVRRMSTGYGGTGGVIVNVSSRAAVLGSAGEYVDYAASKAAVDALTIGLANEVANEGVRVLGVRPGLIETDIHEPGRLERIGTTPPLARPGKPEEVAEAIAFLASDRSSYMTGTTLDVSGGR</sequence>
<protein>
    <submittedName>
        <fullName evidence="3">SDR family oxidoreductase</fullName>
    </submittedName>
</protein>
<dbReference type="Gene3D" id="3.40.50.720">
    <property type="entry name" value="NAD(P)-binding Rossmann-like Domain"/>
    <property type="match status" value="1"/>
</dbReference>
<dbReference type="Proteomes" id="UP000293342">
    <property type="component" value="Unassembled WGS sequence"/>
</dbReference>
<dbReference type="AlphaFoldDB" id="A0A4R0JZG5"/>
<evidence type="ECO:0000256" key="2">
    <source>
        <dbReference type="ARBA" id="ARBA00023002"/>
    </source>
</evidence>
<dbReference type="SUPFAM" id="SSF51735">
    <property type="entry name" value="NAD(P)-binding Rossmann-fold domains"/>
    <property type="match status" value="1"/>
</dbReference>
<dbReference type="Pfam" id="PF13561">
    <property type="entry name" value="adh_short_C2"/>
    <property type="match status" value="1"/>
</dbReference>
<name>A0A4R0JZG5_9ACTN</name>
<proteinExistence type="inferred from homology"/>
<dbReference type="EMBL" id="SJKD01000005">
    <property type="protein sequence ID" value="TCC47835.1"/>
    <property type="molecule type" value="Genomic_DNA"/>
</dbReference>
<dbReference type="CDD" id="cd05233">
    <property type="entry name" value="SDR_c"/>
    <property type="match status" value="1"/>
</dbReference>
<dbReference type="GO" id="GO:0016614">
    <property type="term" value="F:oxidoreductase activity, acting on CH-OH group of donors"/>
    <property type="evidence" value="ECO:0007669"/>
    <property type="project" value="UniProtKB-ARBA"/>
</dbReference>
<comment type="caution">
    <text evidence="3">The sequence shown here is derived from an EMBL/GenBank/DDBJ whole genome shotgun (WGS) entry which is preliminary data.</text>
</comment>
<dbReference type="RefSeq" id="WP_131515897.1">
    <property type="nucleotide sequence ID" value="NZ_SJKD01000005.1"/>
</dbReference>
<comment type="similarity">
    <text evidence="1">Belongs to the short-chain dehydrogenases/reductases (SDR) family.</text>
</comment>
<reference evidence="3 4" key="1">
    <citation type="submission" date="2019-02" db="EMBL/GenBank/DDBJ databases">
        <title>Kribbella capetownensis sp. nov. and Kribbella speibonae sp. nov., isolated from soil.</title>
        <authorList>
            <person name="Curtis S.M."/>
            <person name="Norton I."/>
            <person name="Everest G.J."/>
            <person name="Meyers P.R."/>
        </authorList>
    </citation>
    <scope>NUCLEOTIDE SEQUENCE [LARGE SCALE GENOMIC DNA]</scope>
    <source>
        <strain evidence="3 4">YM53</strain>
    </source>
</reference>
<dbReference type="OrthoDB" id="9809287at2"/>
<evidence type="ECO:0000313" key="4">
    <source>
        <dbReference type="Proteomes" id="UP000293342"/>
    </source>
</evidence>
<evidence type="ECO:0000256" key="1">
    <source>
        <dbReference type="ARBA" id="ARBA00006484"/>
    </source>
</evidence>
<dbReference type="PANTHER" id="PTHR48107:SF7">
    <property type="entry name" value="RE15974P"/>
    <property type="match status" value="1"/>
</dbReference>
<dbReference type="PRINTS" id="PR00080">
    <property type="entry name" value="SDRFAMILY"/>
</dbReference>
<dbReference type="InterPro" id="IPR002347">
    <property type="entry name" value="SDR_fam"/>
</dbReference>
<dbReference type="PRINTS" id="PR00081">
    <property type="entry name" value="GDHRDH"/>
</dbReference>
<evidence type="ECO:0000313" key="3">
    <source>
        <dbReference type="EMBL" id="TCC47835.1"/>
    </source>
</evidence>
<dbReference type="FunFam" id="3.40.50.720:FF:000084">
    <property type="entry name" value="Short-chain dehydrogenase reductase"/>
    <property type="match status" value="1"/>
</dbReference>
<accession>A0A4R0JZG5</accession>
<dbReference type="InterPro" id="IPR036291">
    <property type="entry name" value="NAD(P)-bd_dom_sf"/>
</dbReference>
<dbReference type="PANTHER" id="PTHR48107">
    <property type="entry name" value="NADPH-DEPENDENT ALDEHYDE REDUCTASE-LIKE PROTEIN, CHLOROPLASTIC-RELATED"/>
    <property type="match status" value="1"/>
</dbReference>
<keyword evidence="4" id="KW-1185">Reference proteome</keyword>
<keyword evidence="2" id="KW-0560">Oxidoreductase</keyword>